<reference evidence="2 3" key="1">
    <citation type="journal article" date="2017" name="Int. J. Syst. Evol. Microbiol.">
        <title>Jeotgalibaca porci sp. nov. and Jeotgalibaca arthritidis sp. nov., isolated from pigs, and emended description of the genus Jeotgalibaca.</title>
        <authorList>
            <person name="Zamora L."/>
            <person name="Perez-Sancho M."/>
            <person name="Dominguez L."/>
            <person name="Fernandez-Garayzabal J.F."/>
            <person name="Vela A.I."/>
        </authorList>
    </citation>
    <scope>NUCLEOTIDE SEQUENCE [LARGE SCALE GENOMIC DNA]</scope>
    <source>
        <strain evidence="2 3">CECT 9157</strain>
    </source>
</reference>
<name>A0A6G7K7W7_9LACT</name>
<dbReference type="Proteomes" id="UP000501451">
    <property type="component" value="Chromosome"/>
</dbReference>
<keyword evidence="1" id="KW-0472">Membrane</keyword>
<dbReference type="EMBL" id="CP049740">
    <property type="protein sequence ID" value="QII81345.1"/>
    <property type="molecule type" value="Genomic_DNA"/>
</dbReference>
<dbReference type="KEGG" id="jar:G7057_01875"/>
<feature type="transmembrane region" description="Helical" evidence="1">
    <location>
        <begin position="51"/>
        <end position="70"/>
    </location>
</feature>
<dbReference type="Pfam" id="PF19845">
    <property type="entry name" value="DUF6320"/>
    <property type="match status" value="1"/>
</dbReference>
<dbReference type="RefSeq" id="WP_166160893.1">
    <property type="nucleotide sequence ID" value="NZ_CP049740.1"/>
</dbReference>
<protein>
    <recommendedName>
        <fullName evidence="4">Zinc ribbon domain-containing protein</fullName>
    </recommendedName>
</protein>
<keyword evidence="1" id="KW-0812">Transmembrane</keyword>
<proteinExistence type="predicted"/>
<organism evidence="2 3">
    <name type="scientific">Jeotgalibaca arthritidis</name>
    <dbReference type="NCBI Taxonomy" id="1868794"/>
    <lineage>
        <taxon>Bacteria</taxon>
        <taxon>Bacillati</taxon>
        <taxon>Bacillota</taxon>
        <taxon>Bacilli</taxon>
        <taxon>Lactobacillales</taxon>
        <taxon>Carnobacteriaceae</taxon>
        <taxon>Jeotgalibaca</taxon>
    </lineage>
</organism>
<keyword evidence="1" id="KW-1133">Transmembrane helix</keyword>
<dbReference type="InterPro" id="IPR046283">
    <property type="entry name" value="DUF6320"/>
</dbReference>
<keyword evidence="3" id="KW-1185">Reference proteome</keyword>
<gene>
    <name evidence="2" type="ORF">G7057_01875</name>
</gene>
<accession>A0A6G7K7W7</accession>
<feature type="transmembrane region" description="Helical" evidence="1">
    <location>
        <begin position="106"/>
        <end position="126"/>
    </location>
</feature>
<evidence type="ECO:0000313" key="3">
    <source>
        <dbReference type="Proteomes" id="UP000501451"/>
    </source>
</evidence>
<evidence type="ECO:0000313" key="2">
    <source>
        <dbReference type="EMBL" id="QII81345.1"/>
    </source>
</evidence>
<evidence type="ECO:0000256" key="1">
    <source>
        <dbReference type="SAM" id="Phobius"/>
    </source>
</evidence>
<feature type="transmembrane region" description="Helical" evidence="1">
    <location>
        <begin position="188"/>
        <end position="207"/>
    </location>
</feature>
<feature type="transmembrane region" description="Helical" evidence="1">
    <location>
        <begin position="76"/>
        <end position="94"/>
    </location>
</feature>
<sequence length="220" mass="25222">MRECEHCQVKIKGDWETCPLCHQELDVTQKVSDNPYPDVPLKYNRQRGLKVLTAISILIVFASYPIALIWQGRFEGLQGAFIGIITMWLVALILIRKRRNLAKSILYLLVFLSLVCVYMDYLMGWSSWSTTYAVPIMCNSAIVGMLASVQFVKIRVGDYILYLMAAGLLGLIPALFLLFHWVYNPIPAWTSIILSLIMLALILFFQGKEMIKELHKRTFI</sequence>
<feature type="transmembrane region" description="Helical" evidence="1">
    <location>
        <begin position="159"/>
        <end position="182"/>
    </location>
</feature>
<feature type="transmembrane region" description="Helical" evidence="1">
    <location>
        <begin position="132"/>
        <end position="152"/>
    </location>
</feature>
<dbReference type="AlphaFoldDB" id="A0A6G7K7W7"/>
<evidence type="ECO:0008006" key="4">
    <source>
        <dbReference type="Google" id="ProtNLM"/>
    </source>
</evidence>